<dbReference type="PATRIC" id="fig|218284.4.peg.2786"/>
<evidence type="ECO:0000313" key="2">
    <source>
        <dbReference type="EMBL" id="KPL60260.1"/>
    </source>
</evidence>
<protein>
    <submittedName>
        <fullName evidence="2">Uncharacterized protein</fullName>
    </submittedName>
</protein>
<dbReference type="AlphaFoldDB" id="A0A0P6VYL6"/>
<keyword evidence="1" id="KW-1133">Transmembrane helix</keyword>
<dbReference type="Proteomes" id="UP000050398">
    <property type="component" value="Unassembled WGS sequence"/>
</dbReference>
<evidence type="ECO:0000256" key="1">
    <source>
        <dbReference type="SAM" id="Phobius"/>
    </source>
</evidence>
<dbReference type="EMBL" id="LIXZ01000004">
    <property type="protein sequence ID" value="KPL60260.1"/>
    <property type="molecule type" value="Genomic_DNA"/>
</dbReference>
<comment type="caution">
    <text evidence="2">The sequence shown here is derived from an EMBL/GenBank/DDBJ whole genome shotgun (WGS) entry which is preliminary data.</text>
</comment>
<sequence length="83" mass="9086">MKKVFSTGSFIIFLIGLVFYFLALLGKDTFLLPAVITAVVGFVAGLFGEKTILRKIGLYGNGLILVVGLLLPFVVTTFFWNKP</sequence>
<feature type="transmembrane region" description="Helical" evidence="1">
    <location>
        <begin position="59"/>
        <end position="80"/>
    </location>
</feature>
<keyword evidence="1" id="KW-0812">Transmembrane</keyword>
<accession>A0A0P6VYL6</accession>
<evidence type="ECO:0000313" key="3">
    <source>
        <dbReference type="Proteomes" id="UP000050398"/>
    </source>
</evidence>
<dbReference type="eggNOG" id="ENOG502ZITE">
    <property type="taxonomic scope" value="Bacteria"/>
</dbReference>
<keyword evidence="1" id="KW-0472">Membrane</keyword>
<dbReference type="RefSeq" id="WP_060671677.1">
    <property type="nucleotide sequence ID" value="NZ_LIXZ01000004.1"/>
</dbReference>
<gene>
    <name evidence="2" type="ORF">AM506_06465</name>
</gene>
<reference evidence="2 3" key="1">
    <citation type="submission" date="2015-08" db="EMBL/GenBank/DDBJ databases">
        <title>Draft Genome Sequence of Bacillus vietnamensis UCD-SED5.</title>
        <authorList>
            <person name="Lee R.D."/>
            <person name="Jospin G."/>
            <person name="Lang J.M."/>
            <person name="Coil D.A."/>
            <person name="Eisen J.A."/>
        </authorList>
    </citation>
    <scope>NUCLEOTIDE SEQUENCE [LARGE SCALE GENOMIC DNA]</scope>
    <source>
        <strain evidence="2 3">UCD-SED5</strain>
    </source>
</reference>
<proteinExistence type="predicted"/>
<organism evidence="2 3">
    <name type="scientific">Rossellomorea vietnamensis</name>
    <dbReference type="NCBI Taxonomy" id="218284"/>
    <lineage>
        <taxon>Bacteria</taxon>
        <taxon>Bacillati</taxon>
        <taxon>Bacillota</taxon>
        <taxon>Bacilli</taxon>
        <taxon>Bacillales</taxon>
        <taxon>Bacillaceae</taxon>
        <taxon>Rossellomorea</taxon>
    </lineage>
</organism>
<feature type="transmembrane region" description="Helical" evidence="1">
    <location>
        <begin position="7"/>
        <end position="24"/>
    </location>
</feature>
<feature type="transmembrane region" description="Helical" evidence="1">
    <location>
        <begin position="30"/>
        <end position="47"/>
    </location>
</feature>
<name>A0A0P6VYL6_9BACI</name>
<dbReference type="OrthoDB" id="2913376at2"/>